<dbReference type="GO" id="GO:0016020">
    <property type="term" value="C:membrane"/>
    <property type="evidence" value="ECO:0007669"/>
    <property type="project" value="UniProtKB-SubCell"/>
</dbReference>
<evidence type="ECO:0000256" key="3">
    <source>
        <dbReference type="ARBA" id="ARBA00022490"/>
    </source>
</evidence>
<feature type="repeat" description="ANK" evidence="9">
    <location>
        <begin position="632"/>
        <end position="665"/>
    </location>
</feature>
<feature type="repeat" description="ANK" evidence="9">
    <location>
        <begin position="9"/>
        <end position="41"/>
    </location>
</feature>
<evidence type="ECO:0008006" key="15">
    <source>
        <dbReference type="Google" id="ProtNLM"/>
    </source>
</evidence>
<feature type="repeat" description="ANK" evidence="9">
    <location>
        <begin position="302"/>
        <end position="334"/>
    </location>
</feature>
<sequence>MKIDTCNANGLNALHLASKEGHTAVVRELLMRNADPDASTKKGNTALHIASLAGQLDVVKLLVEKGARVNCQSQNGFTPLYMAAQENHLDVVKFLLASGASQTLATTDGFTPLAVALQQCHDKVVACLLENDSRGRSRMPALHVAAKKDDVRSATLLLTSDCNPNQQAGSGFTALHIAAHYGSQSVAALLIEKGADVNFQARNNITPLHVAAKWGMLPVVQKLIENNAEVDCKTRDGLTPLHCASRSGQYAVVDQLLTSGASFGMKSRSGLSALHMATQGDHVDCARLLLVRGTNIDDTTIDLLTPLHVAAHCGYTRVAKLLLDHRCMVNARALNGFTPLHIACKKNRIRVIELLLQYSCAIEATTESGLTPLHVAAFMGHTNVAVLLMQHGANPNSPTVRSETPLHLAVRSNQVEVVRALLRSNAQVDARAKDNQTPLHIASRLGNAEMTTVLLEAGANPDATCKDNYTALHVAAREGHEDVAAVLLDNKASLQLATKKGATPLHNAAKYDKIGVAKLLLARGADPNARGRNGLTPLHLAAHYNRTSIAAALLEAKANANCLASNGYTPLHIAARKNHLDLARQLMSGGANTRAESKSGFAPLHLAAQEGHPEMCAALLSSNAAVDQASHNGITPLHLAAQEDRVTSAEVLVVQHGGQIDPQTKAGYTPLHTACFFNQVNMIRFLLRHGAGVNALTQQKFTPLHVASQQGHLQVVYLLLEAGADANMRNARNWTPAHIAKKQNYINIFEVLRQVTTIIENWEEEIILEETIEISKPDTIADHHMSESDDDGGVTPKLRRPNHAGSPTGAQHLGASDTLRSRGSESADSVFDERHVNANTLMRSDSYNKYTTSVDYLEDEMLYTTTKLDEGRSSKLDGSESFRSATSLNTGDAVSVDETTHDIEKIGTLSSQKDNVAMEQIEPSSYMSQYREPEALTPPENYITGKDNVAPQRIPVVSGFLVSFLVDARGGAMNGSRFPGLRIVIPPNAASAPTRITCRLMRQGRVSRPPQFNDGEGLACRVIEMGPSNATFNSNVLIEVPHFASMRDREREIVVLRSDNGETWKEHTVEVTEQSVIDAVGGAFGSMPTNDDLRKKRIVRILTNSFPQYFALVTRIRQESALIGPEGGVISSTVIGQVQAVFPESALTKKIRVGIQALPVPTEQVNRLLGNRVAVSPVVTIEPRRRKFHKPITLTIPLPKPATRGITNPGESPTLRLLCSITGGVQPATWEDITGSTPLSYVKDCVSFTTTVSARFWLMDCPNTTESADMAGKLYRDAFLVPYMGRFVIFAKRTEQEEAKLRCFCITDDKVDKTLECNEGFERKAESREVEVLDSKPQWIEGVGNLTPTSKNGDQLFLPFRAFKENRLAFPVKIKDPNEPAIGKIAFLKDPRPTKPTDSPSLKPICTLEVQLPDYVSDGSSPKPDKSAADQPELLSFTTDRIARSELDLRDLADCVRADWPMLARELGVGQSDITNAKVNFRDDRDRAFAVLCQWQRERGPEATGNDMERALRRIGRDDVVKKCMRNVEYVVGEDEKRQAKSLLDKQEAEDRHSGSNRSSQPPLEDVADDEAGAGDFVKPSVDERHGPPPPAKSEAEQAKEREAKSEAFLSLIDSMNSMTPEPEVHLPASDMEGQEAVQEEDIAAISREPAVEDPAAVEELLGKLDSLPAMSMAPEGDEEVDTPQAAPVSHTAPSQRDTPPPSPAERADDADDESRLKEEARQFAEGVMERQDDLQRHEQEREDLDNQQEGAQDDGTAN</sequence>
<evidence type="ECO:0000256" key="9">
    <source>
        <dbReference type="PROSITE-ProRule" id="PRU00023"/>
    </source>
</evidence>
<feature type="repeat" description="ANK" evidence="9">
    <location>
        <begin position="42"/>
        <end position="74"/>
    </location>
</feature>
<dbReference type="InterPro" id="IPR002110">
    <property type="entry name" value="Ankyrin_rpt"/>
</dbReference>
<dbReference type="STRING" id="282301.A0A267GKV0"/>
<evidence type="ECO:0000259" key="11">
    <source>
        <dbReference type="PROSITE" id="PS50017"/>
    </source>
</evidence>
<accession>A0A267GKV0</accession>
<evidence type="ECO:0000256" key="5">
    <source>
        <dbReference type="ARBA" id="ARBA00022737"/>
    </source>
</evidence>
<evidence type="ECO:0000259" key="12">
    <source>
        <dbReference type="PROSITE" id="PS51145"/>
    </source>
</evidence>
<dbReference type="Proteomes" id="UP000215902">
    <property type="component" value="Unassembled WGS sequence"/>
</dbReference>
<evidence type="ECO:0000256" key="4">
    <source>
        <dbReference type="ARBA" id="ARBA00022553"/>
    </source>
</evidence>
<feature type="repeat" description="ANK" evidence="9">
    <location>
        <begin position="335"/>
        <end position="367"/>
    </location>
</feature>
<feature type="repeat" description="ANK" evidence="9">
    <location>
        <begin position="599"/>
        <end position="631"/>
    </location>
</feature>
<dbReference type="PANTHER" id="PTHR24123:SF141">
    <property type="entry name" value="ANKYRIN 2, ISOFORM U"/>
    <property type="match status" value="1"/>
</dbReference>
<dbReference type="Gene3D" id="2.60.220.30">
    <property type="match status" value="2"/>
</dbReference>
<evidence type="ECO:0000256" key="6">
    <source>
        <dbReference type="ARBA" id="ARBA00023043"/>
    </source>
</evidence>
<dbReference type="InterPro" id="IPR000906">
    <property type="entry name" value="ZU5_dom"/>
</dbReference>
<dbReference type="Pfam" id="PF00531">
    <property type="entry name" value="Death"/>
    <property type="match status" value="1"/>
</dbReference>
<dbReference type="FunFam" id="1.25.40.20:FF:000003">
    <property type="entry name" value="Ankyrin, isoform B"/>
    <property type="match status" value="1"/>
</dbReference>
<dbReference type="Pfam" id="PF00023">
    <property type="entry name" value="Ank"/>
    <property type="match status" value="4"/>
</dbReference>
<name>A0A267GKV0_9PLAT</name>
<feature type="repeat" description="ANK" evidence="9">
    <location>
        <begin position="75"/>
        <end position="107"/>
    </location>
</feature>
<dbReference type="SUPFAM" id="SSF48403">
    <property type="entry name" value="Ankyrin repeat"/>
    <property type="match status" value="2"/>
</dbReference>
<evidence type="ECO:0000256" key="2">
    <source>
        <dbReference type="ARBA" id="ARBA00004370"/>
    </source>
</evidence>
<feature type="compositionally biased region" description="Basic and acidic residues" evidence="10">
    <location>
        <begin position="1714"/>
        <end position="1741"/>
    </location>
</feature>
<feature type="repeat" description="ANK" evidence="9">
    <location>
        <begin position="203"/>
        <end position="235"/>
    </location>
</feature>
<keyword evidence="7" id="KW-0472">Membrane</keyword>
<feature type="compositionally biased region" description="Basic and acidic residues" evidence="10">
    <location>
        <begin position="1536"/>
        <end position="1554"/>
    </location>
</feature>
<organism evidence="13 14">
    <name type="scientific">Macrostomum lignano</name>
    <dbReference type="NCBI Taxonomy" id="282301"/>
    <lineage>
        <taxon>Eukaryota</taxon>
        <taxon>Metazoa</taxon>
        <taxon>Spiralia</taxon>
        <taxon>Lophotrochozoa</taxon>
        <taxon>Platyhelminthes</taxon>
        <taxon>Rhabditophora</taxon>
        <taxon>Macrostomorpha</taxon>
        <taxon>Macrostomida</taxon>
        <taxon>Macrostomidae</taxon>
        <taxon>Macrostomum</taxon>
    </lineage>
</organism>
<feature type="repeat" description="ANK" evidence="9">
    <location>
        <begin position="467"/>
        <end position="499"/>
    </location>
</feature>
<feature type="compositionally biased region" description="Basic and acidic residues" evidence="10">
    <location>
        <begin position="819"/>
        <end position="831"/>
    </location>
</feature>
<dbReference type="Gene3D" id="1.25.40.20">
    <property type="entry name" value="Ankyrin repeat-containing domain"/>
    <property type="match status" value="3"/>
</dbReference>
<feature type="repeat" description="ANK" evidence="9">
    <location>
        <begin position="500"/>
        <end position="532"/>
    </location>
</feature>
<dbReference type="Pfam" id="PF12796">
    <property type="entry name" value="Ank_2"/>
    <property type="match status" value="7"/>
</dbReference>
<feature type="repeat" description="ANK" evidence="9">
    <location>
        <begin position="699"/>
        <end position="731"/>
    </location>
</feature>
<dbReference type="Gene3D" id="1.10.533.10">
    <property type="entry name" value="Death Domain, Fas"/>
    <property type="match status" value="1"/>
</dbReference>
<dbReference type="SMART" id="SM00005">
    <property type="entry name" value="DEATH"/>
    <property type="match status" value="1"/>
</dbReference>
<dbReference type="Pfam" id="PF00791">
    <property type="entry name" value="ZU5"/>
    <property type="match status" value="2"/>
</dbReference>
<evidence type="ECO:0000256" key="10">
    <source>
        <dbReference type="SAM" id="MobiDB-lite"/>
    </source>
</evidence>
<dbReference type="PROSITE" id="PS50088">
    <property type="entry name" value="ANK_REPEAT"/>
    <property type="match status" value="20"/>
</dbReference>
<dbReference type="CDD" id="cd08317">
    <property type="entry name" value="Death_ank"/>
    <property type="match status" value="1"/>
</dbReference>
<dbReference type="InterPro" id="IPR011029">
    <property type="entry name" value="DEATH-like_dom_sf"/>
</dbReference>
<feature type="region of interest" description="Disordered" evidence="10">
    <location>
        <begin position="1414"/>
        <end position="1434"/>
    </location>
</feature>
<reference evidence="13 14" key="1">
    <citation type="submission" date="2017-06" db="EMBL/GenBank/DDBJ databases">
        <title>A platform for efficient transgenesis in Macrostomum lignano, a flatworm model organism for stem cell research.</title>
        <authorList>
            <person name="Berezikov E."/>
        </authorList>
    </citation>
    <scope>NUCLEOTIDE SEQUENCE [LARGE SCALE GENOMIC DNA]</scope>
    <source>
        <strain evidence="13">DV1</strain>
        <tissue evidence="13">Whole organism</tissue>
    </source>
</reference>
<feature type="domain" description="ZU5" evidence="12">
    <location>
        <begin position="960"/>
        <end position="1083"/>
    </location>
</feature>
<dbReference type="InterPro" id="IPR036770">
    <property type="entry name" value="Ankyrin_rpt-contain_sf"/>
</dbReference>
<evidence type="ECO:0000313" key="13">
    <source>
        <dbReference type="EMBL" id="PAA86037.1"/>
    </source>
</evidence>
<dbReference type="OrthoDB" id="20872at2759"/>
<feature type="repeat" description="ANK" evidence="9">
    <location>
        <begin position="566"/>
        <end position="598"/>
    </location>
</feature>
<dbReference type="FunFam" id="2.60.220.30:FF:000009">
    <property type="entry name" value="Ankyrin 2, isoform G"/>
    <property type="match status" value="1"/>
</dbReference>
<dbReference type="InterPro" id="IPR000488">
    <property type="entry name" value="Death_dom"/>
</dbReference>
<dbReference type="GO" id="GO:0007165">
    <property type="term" value="P:signal transduction"/>
    <property type="evidence" value="ECO:0007669"/>
    <property type="project" value="InterPro"/>
</dbReference>
<keyword evidence="3" id="KW-0963">Cytoplasm</keyword>
<feature type="repeat" description="ANK" evidence="9">
    <location>
        <begin position="434"/>
        <end position="466"/>
    </location>
</feature>
<proteinExistence type="predicted"/>
<dbReference type="SMART" id="SM00248">
    <property type="entry name" value="ANK"/>
    <property type="match status" value="23"/>
</dbReference>
<feature type="compositionally biased region" description="Polar residues" evidence="10">
    <location>
        <begin position="1748"/>
        <end position="1759"/>
    </location>
</feature>
<keyword evidence="14" id="KW-1185">Reference proteome</keyword>
<dbReference type="Gene3D" id="2.60.40.2660">
    <property type="match status" value="1"/>
</dbReference>
<dbReference type="GO" id="GO:0005856">
    <property type="term" value="C:cytoskeleton"/>
    <property type="evidence" value="ECO:0007669"/>
    <property type="project" value="UniProtKB-SubCell"/>
</dbReference>
<dbReference type="InterPro" id="IPR040745">
    <property type="entry name" value="Ankyrin_UPA"/>
</dbReference>
<evidence type="ECO:0000256" key="1">
    <source>
        <dbReference type="ARBA" id="ARBA00004245"/>
    </source>
</evidence>
<dbReference type="Pfam" id="PF17809">
    <property type="entry name" value="UPA_2"/>
    <property type="match status" value="1"/>
</dbReference>
<comment type="subcellular location">
    <subcellularLocation>
        <location evidence="1">Cytoplasm</location>
        <location evidence="1">Cytoskeleton</location>
    </subcellularLocation>
    <subcellularLocation>
        <location evidence="2">Membrane</location>
    </subcellularLocation>
</comment>
<evidence type="ECO:0000256" key="7">
    <source>
        <dbReference type="ARBA" id="ARBA00023136"/>
    </source>
</evidence>
<comment type="caution">
    <text evidence="13">The sequence shown here is derived from an EMBL/GenBank/DDBJ whole genome shotgun (WGS) entry which is preliminary data.</text>
</comment>
<dbReference type="FunFam" id="2.60.220.30:FF:000001">
    <property type="entry name" value="Ankyrin-3 isoform 2"/>
    <property type="match status" value="1"/>
</dbReference>
<dbReference type="SMART" id="SM00218">
    <property type="entry name" value="ZU5"/>
    <property type="match status" value="1"/>
</dbReference>
<dbReference type="PRINTS" id="PR01415">
    <property type="entry name" value="ANKYRIN"/>
</dbReference>
<feature type="repeat" description="ANK" evidence="9">
    <location>
        <begin position="401"/>
        <end position="433"/>
    </location>
</feature>
<keyword evidence="4" id="KW-0597">Phosphoprotein</keyword>
<dbReference type="PROSITE" id="PS50017">
    <property type="entry name" value="DEATH_DOMAIN"/>
    <property type="match status" value="1"/>
</dbReference>
<feature type="repeat" description="ANK" evidence="9">
    <location>
        <begin position="236"/>
        <end position="268"/>
    </location>
</feature>
<feature type="repeat" description="ANK" evidence="9">
    <location>
        <begin position="666"/>
        <end position="698"/>
    </location>
</feature>
<dbReference type="EMBL" id="NIVC01000297">
    <property type="protein sequence ID" value="PAA86037.1"/>
    <property type="molecule type" value="Genomic_DNA"/>
</dbReference>
<feature type="region of interest" description="Disordered" evidence="10">
    <location>
        <begin position="1536"/>
        <end position="1759"/>
    </location>
</feature>
<feature type="region of interest" description="Disordered" evidence="10">
    <location>
        <begin position="782"/>
        <end position="831"/>
    </location>
</feature>
<dbReference type="PANTHER" id="PTHR24123">
    <property type="entry name" value="ANKYRIN REPEAT-CONTAINING"/>
    <property type="match status" value="1"/>
</dbReference>
<gene>
    <name evidence="13" type="ORF">BOX15_Mlig033131g1</name>
</gene>
<protein>
    <recommendedName>
        <fullName evidence="15">ANK_REP_REGION domain-containing protein</fullName>
    </recommendedName>
</protein>
<feature type="repeat" description="ANK" evidence="9">
    <location>
        <begin position="533"/>
        <end position="565"/>
    </location>
</feature>
<feature type="domain" description="ZU5" evidence="12">
    <location>
        <begin position="1117"/>
        <end position="1262"/>
    </location>
</feature>
<keyword evidence="6 9" id="KW-0040">ANK repeat</keyword>
<dbReference type="PROSITE" id="PS50297">
    <property type="entry name" value="ANK_REP_REGION"/>
    <property type="match status" value="20"/>
</dbReference>
<dbReference type="SUPFAM" id="SSF47986">
    <property type="entry name" value="DEATH domain"/>
    <property type="match status" value="1"/>
</dbReference>
<evidence type="ECO:0000313" key="14">
    <source>
        <dbReference type="Proteomes" id="UP000215902"/>
    </source>
</evidence>
<feature type="repeat" description="ANK" evidence="9">
    <location>
        <begin position="170"/>
        <end position="202"/>
    </location>
</feature>
<feature type="compositionally biased region" description="Basic and acidic residues" evidence="10">
    <location>
        <begin position="1594"/>
        <end position="1606"/>
    </location>
</feature>
<feature type="repeat" description="ANK" evidence="9">
    <location>
        <begin position="269"/>
        <end position="301"/>
    </location>
</feature>
<dbReference type="InterPro" id="IPR051165">
    <property type="entry name" value="Multifunctional_ANK_Repeat"/>
</dbReference>
<keyword evidence="8" id="KW-0206">Cytoskeleton</keyword>
<feature type="repeat" description="ANK" evidence="9">
    <location>
        <begin position="368"/>
        <end position="400"/>
    </location>
</feature>
<feature type="domain" description="Death" evidence="11">
    <location>
        <begin position="1445"/>
        <end position="1528"/>
    </location>
</feature>
<dbReference type="PROSITE" id="PS51145">
    <property type="entry name" value="ZU5"/>
    <property type="match status" value="2"/>
</dbReference>
<keyword evidence="5" id="KW-0677">Repeat</keyword>
<evidence type="ECO:0000256" key="8">
    <source>
        <dbReference type="ARBA" id="ARBA00023212"/>
    </source>
</evidence>